<dbReference type="PROSITE" id="PS01240">
    <property type="entry name" value="PNP_MTAP_2"/>
    <property type="match status" value="1"/>
</dbReference>
<feature type="site" description="Important for substrate specificity" evidence="4">
    <location>
        <position position="180"/>
    </location>
</feature>
<evidence type="ECO:0000256" key="1">
    <source>
        <dbReference type="ARBA" id="ARBA00022676"/>
    </source>
</evidence>
<dbReference type="AlphaFoldDB" id="A0A0D2FAN2"/>
<dbReference type="GeneID" id="27693767"/>
<feature type="site" description="Important for substrate specificity" evidence="4">
    <location>
        <position position="235"/>
    </location>
</feature>
<dbReference type="OrthoDB" id="431409at2759"/>
<comment type="function">
    <text evidence="4">Catalyzes the reversible phosphorylation of S-methyl-5'-thioadenosine (MTA) to adenine and 5-methylthioribose-1-phosphate. Involved in the breakdown of MTA, a major by-product of polyamine biosynthesis. Responsible for the first step in the methionine salvage pathway after MTA has been generated from S-adenosylmethionine. Has broad substrate specificity with 6-aminopurine nucleosides as preferred substrates.</text>
</comment>
<evidence type="ECO:0000313" key="7">
    <source>
        <dbReference type="EMBL" id="KIW99176.1"/>
    </source>
</evidence>
<reference evidence="7" key="1">
    <citation type="submission" date="2015-01" db="EMBL/GenBank/DDBJ databases">
        <title>The Genome Sequence of Cladophialophora bantiana CBS 173.52.</title>
        <authorList>
            <consortium name="The Broad Institute Genomics Platform"/>
            <person name="Cuomo C."/>
            <person name="de Hoog S."/>
            <person name="Gorbushina A."/>
            <person name="Stielow B."/>
            <person name="Teixiera M."/>
            <person name="Abouelleil A."/>
            <person name="Chapman S.B."/>
            <person name="Priest M."/>
            <person name="Young S.K."/>
            <person name="Wortman J."/>
            <person name="Nusbaum C."/>
            <person name="Birren B."/>
        </authorList>
    </citation>
    <scope>NUCLEOTIDE SEQUENCE [LARGE SCALE GENOMIC DNA]</scope>
    <source>
        <strain evidence="7">CBS 173.52</strain>
    </source>
</reference>
<dbReference type="GO" id="GO:0005829">
    <property type="term" value="C:cytosol"/>
    <property type="evidence" value="ECO:0007669"/>
    <property type="project" value="TreeGrafter"/>
</dbReference>
<organism evidence="7 8">
    <name type="scientific">Cladophialophora bantiana (strain ATCC 10958 / CBS 173.52 / CDC B-1940 / NIH 8579)</name>
    <name type="common">Xylohypha bantiana</name>
    <dbReference type="NCBI Taxonomy" id="1442370"/>
    <lineage>
        <taxon>Eukaryota</taxon>
        <taxon>Fungi</taxon>
        <taxon>Dikarya</taxon>
        <taxon>Ascomycota</taxon>
        <taxon>Pezizomycotina</taxon>
        <taxon>Eurotiomycetes</taxon>
        <taxon>Chaetothyriomycetidae</taxon>
        <taxon>Chaetothyriales</taxon>
        <taxon>Herpotrichiellaceae</taxon>
        <taxon>Cladophialophora</taxon>
    </lineage>
</organism>
<dbReference type="Proteomes" id="UP000053789">
    <property type="component" value="Unassembled WGS sequence"/>
</dbReference>
<dbReference type="EMBL" id="KN846980">
    <property type="protein sequence ID" value="KIW99176.1"/>
    <property type="molecule type" value="Genomic_DNA"/>
</dbReference>
<feature type="binding site" evidence="4">
    <location>
        <begin position="222"/>
        <end position="224"/>
    </location>
    <ligand>
        <name>substrate</name>
    </ligand>
</feature>
<feature type="binding site" evidence="4">
    <location>
        <begin position="63"/>
        <end position="64"/>
    </location>
    <ligand>
        <name>phosphate</name>
        <dbReference type="ChEBI" id="CHEBI:43474"/>
    </ligand>
</feature>
<dbReference type="HOGENOM" id="CLU_415598_0_0_1"/>
<comment type="similarity">
    <text evidence="4">Belongs to the PNP/MTAP phosphorylase family. MTAP subfamily.</text>
</comment>
<dbReference type="SUPFAM" id="SSF53474">
    <property type="entry name" value="alpha/beta-Hydrolases"/>
    <property type="match status" value="1"/>
</dbReference>
<dbReference type="Pfam" id="PF02230">
    <property type="entry name" value="Abhydrolase_2"/>
    <property type="match status" value="1"/>
</dbReference>
<dbReference type="RefSeq" id="XP_016625845.1">
    <property type="nucleotide sequence ID" value="XM_016758596.1"/>
</dbReference>
<comment type="pathway">
    <text evidence="4">Amino-acid biosynthesis; L-methionine biosynthesis via salvage pathway; S-methyl-5-thio-alpha-D-ribose 1-phosphate from S-methyl-5'-thioadenosine (phosphorylase route): step 1/1.</text>
</comment>
<dbReference type="Gene3D" id="3.40.50.1820">
    <property type="entry name" value="alpha/beta hydrolase"/>
    <property type="match status" value="1"/>
</dbReference>
<proteinExistence type="inferred from homology"/>
<comment type="subcellular location">
    <subcellularLocation>
        <location evidence="4">Cytoplasm</location>
    </subcellularLocation>
    <subcellularLocation>
        <location evidence="4">Nucleus</location>
    </subcellularLocation>
</comment>
<dbReference type="UniPathway" id="UPA00904">
    <property type="reaction ID" value="UER00873"/>
</dbReference>
<feature type="domain" description="Nucleoside phosphorylase" evidence="5">
    <location>
        <begin position="9"/>
        <end position="257"/>
    </location>
</feature>
<feature type="binding site" evidence="4">
    <location>
        <position position="199"/>
    </location>
    <ligand>
        <name>phosphate</name>
        <dbReference type="ChEBI" id="CHEBI:43474"/>
    </ligand>
</feature>
<evidence type="ECO:0000259" key="5">
    <source>
        <dbReference type="Pfam" id="PF01048"/>
    </source>
</evidence>
<dbReference type="PANTHER" id="PTHR42679:SF2">
    <property type="entry name" value="S-METHYL-5'-THIOADENOSINE PHOSPHORYLASE"/>
    <property type="match status" value="1"/>
</dbReference>
<evidence type="ECO:0000259" key="6">
    <source>
        <dbReference type="Pfam" id="PF02230"/>
    </source>
</evidence>
<comment type="catalytic activity">
    <reaction evidence="4">
        <text>S-methyl-5'-thioadenosine + phosphate = 5-(methylsulfanyl)-alpha-D-ribose 1-phosphate + adenine</text>
        <dbReference type="Rhea" id="RHEA:11852"/>
        <dbReference type="ChEBI" id="CHEBI:16708"/>
        <dbReference type="ChEBI" id="CHEBI:17509"/>
        <dbReference type="ChEBI" id="CHEBI:43474"/>
        <dbReference type="ChEBI" id="CHEBI:58533"/>
        <dbReference type="EC" id="2.4.2.28"/>
    </reaction>
</comment>
<dbReference type="GO" id="GO:0019509">
    <property type="term" value="P:L-methionine salvage from methylthioadenosine"/>
    <property type="evidence" value="ECO:0007669"/>
    <property type="project" value="UniProtKB-UniRule"/>
</dbReference>
<evidence type="ECO:0000256" key="2">
    <source>
        <dbReference type="ARBA" id="ARBA00022679"/>
    </source>
</evidence>
<dbReference type="InterPro" id="IPR029058">
    <property type="entry name" value="AB_hydrolase_fold"/>
</dbReference>
<dbReference type="InterPro" id="IPR010044">
    <property type="entry name" value="MTAP"/>
</dbReference>
<accession>A0A0D2FAN2</accession>
<keyword evidence="2 4" id="KW-0808">Transferase</keyword>
<dbReference type="InterPro" id="IPR003140">
    <property type="entry name" value="PLipase/COase/thioEstase"/>
</dbReference>
<name>A0A0D2FAN2_CLAB1</name>
<evidence type="ECO:0000256" key="4">
    <source>
        <dbReference type="HAMAP-Rule" id="MF_03155"/>
    </source>
</evidence>
<dbReference type="InterPro" id="IPR018099">
    <property type="entry name" value="Purine_phosphorylase-2_CS"/>
</dbReference>
<feature type="domain" description="Phospholipase/carboxylesterase/thioesterase" evidence="6">
    <location>
        <begin position="339"/>
        <end position="581"/>
    </location>
</feature>
<dbReference type="InterPro" id="IPR000845">
    <property type="entry name" value="Nucleoside_phosphorylase_d"/>
</dbReference>
<protein>
    <recommendedName>
        <fullName evidence="4">S-methyl-5'-thioadenosine phosphorylase</fullName>
        <ecNumber evidence="4">2.4.2.28</ecNumber>
    </recommendedName>
    <alternativeName>
        <fullName evidence="4">5'-methylthioadenosine phosphorylase</fullName>
        <shortName evidence="4">MTA phosphorylase</shortName>
        <shortName evidence="4">MTAP</shortName>
        <shortName evidence="4">MTAPase</shortName>
    </alternativeName>
</protein>
<dbReference type="GO" id="GO:0006166">
    <property type="term" value="P:purine ribonucleoside salvage"/>
    <property type="evidence" value="ECO:0007669"/>
    <property type="project" value="UniProtKB-KW"/>
</dbReference>
<feature type="binding site" evidence="4">
    <location>
        <position position="198"/>
    </location>
    <ligand>
        <name>substrate</name>
    </ligand>
</feature>
<keyword evidence="3 4" id="KW-0660">Purine salvage</keyword>
<dbReference type="EC" id="2.4.2.28" evidence="4"/>
<sequence length="660" mass="73801">MSFTGPVHIAVIGGTGLEHLPDFRKAAILTVDTPWGPPSSPITILEHPSPTTGHPIPIAFLARHGPHHALAPHEVPSRANIAALRHIGVRCIIAFSAAGSLAEEVKPRDFVVPDQVIDRTKGVRPWTFFEEGVVCHVPFADPFDAKVGDVVRQCGHSLEGDGVVLHDSGTLIVMEGPQFSTRAESNLYRTWGGTVINMSTLPEAKLAAEAEIAYQVILMSTDYDCWHDVHGDVSVEMVMGHMRANAVNARRFIAAVLDELSKEEHDDLVRATHLAGARKFGVSTYPEGRGEKALEKLRWLFEGVLKWTVGHGSSPAILSATVEWCRRSSQNRTWSSPRPGHSHTHTVIFLHGRDSSAHEFANELFDSEASPELADSDRTLPALLPTVRWVFPQAPMLWSARLRSEMPQWFDMWTTEDPREAEHAALQRPGLRRVVSQILHTLDSEERLVPTTRIFVCGISQGCAAAIAALISRDGNAWRRMAGLAGLAGLSSWMPRQVEVDEKEQGAHYHRPADCEAWRTLPVMLQHCADDEVITVSHGRHLRDELTNTWSHQGVEWSEYEDGRHWLNEPRGVDDLVGFLRRCMAKERLPQHQQPENGRTWTRIIDDQQPQNDGTTERIEMINMNDTGAVVLQTRTRQRRSKKIIQDNEQLAIKMARITP</sequence>
<evidence type="ECO:0000313" key="8">
    <source>
        <dbReference type="Proteomes" id="UP000053789"/>
    </source>
</evidence>
<dbReference type="FunFam" id="3.40.50.1580:FF:000008">
    <property type="entry name" value="S-methyl-5'-thioadenosine phosphorylase"/>
    <property type="match status" value="1"/>
</dbReference>
<keyword evidence="8" id="KW-1185">Reference proteome</keyword>
<gene>
    <name evidence="7" type="ORF">Z519_00839</name>
</gene>
<dbReference type="HAMAP" id="MF_01963">
    <property type="entry name" value="MTAP"/>
    <property type="match status" value="1"/>
</dbReference>
<dbReference type="GO" id="GO:0016787">
    <property type="term" value="F:hydrolase activity"/>
    <property type="evidence" value="ECO:0007669"/>
    <property type="project" value="InterPro"/>
</dbReference>
<feature type="binding site" evidence="4">
    <location>
        <position position="15"/>
    </location>
    <ligand>
        <name>phosphate</name>
        <dbReference type="ChEBI" id="CHEBI:43474"/>
    </ligand>
</feature>
<dbReference type="GO" id="GO:0017061">
    <property type="term" value="F:S-methyl-5-thioadenosine phosphorylase activity"/>
    <property type="evidence" value="ECO:0007669"/>
    <property type="project" value="UniProtKB-UniRule"/>
</dbReference>
<dbReference type="GO" id="GO:0005634">
    <property type="term" value="C:nucleus"/>
    <property type="evidence" value="ECO:0007669"/>
    <property type="project" value="UniProtKB-SubCell"/>
</dbReference>
<keyword evidence="4" id="KW-0539">Nucleus</keyword>
<dbReference type="SUPFAM" id="SSF53167">
    <property type="entry name" value="Purine and uridine phosphorylases"/>
    <property type="match status" value="1"/>
</dbReference>
<dbReference type="CDD" id="cd09010">
    <property type="entry name" value="MTAP_SsMTAPII_like_MTIP"/>
    <property type="match status" value="1"/>
</dbReference>
<keyword evidence="4" id="KW-0963">Cytoplasm</keyword>
<dbReference type="PANTHER" id="PTHR42679">
    <property type="entry name" value="S-METHYL-5'-THIOADENOSINE PHOSPHORYLASE"/>
    <property type="match status" value="1"/>
</dbReference>
<evidence type="ECO:0000256" key="3">
    <source>
        <dbReference type="ARBA" id="ARBA00022726"/>
    </source>
</evidence>
<dbReference type="Gene3D" id="3.40.50.1580">
    <property type="entry name" value="Nucleoside phosphorylase domain"/>
    <property type="match status" value="1"/>
</dbReference>
<dbReference type="InterPro" id="IPR035994">
    <property type="entry name" value="Nucleoside_phosphorylase_sf"/>
</dbReference>
<feature type="binding site" evidence="4">
    <location>
        <begin position="96"/>
        <end position="97"/>
    </location>
    <ligand>
        <name>phosphate</name>
        <dbReference type="ChEBI" id="CHEBI:43474"/>
    </ligand>
</feature>
<dbReference type="Pfam" id="PF01048">
    <property type="entry name" value="PNP_UDP_1"/>
    <property type="match status" value="1"/>
</dbReference>
<comment type="subunit">
    <text evidence="4">Homotrimer.</text>
</comment>
<keyword evidence="1 4" id="KW-0328">Glycosyltransferase</keyword>